<dbReference type="GO" id="GO:0000978">
    <property type="term" value="F:RNA polymerase II cis-regulatory region sequence-specific DNA binding"/>
    <property type="evidence" value="ECO:0007669"/>
    <property type="project" value="TreeGrafter"/>
</dbReference>
<dbReference type="GeneID" id="108825396"/>
<keyword evidence="4" id="KW-0804">Transcription</keyword>
<dbReference type="RefSeq" id="XP_018454192.1">
    <property type="nucleotide sequence ID" value="XM_018598690.2"/>
</dbReference>
<evidence type="ECO:0000313" key="7">
    <source>
        <dbReference type="RefSeq" id="XP_018454192.1"/>
    </source>
</evidence>
<evidence type="ECO:0000256" key="2">
    <source>
        <dbReference type="ARBA" id="ARBA00023015"/>
    </source>
</evidence>
<evidence type="ECO:0000256" key="4">
    <source>
        <dbReference type="ARBA" id="ARBA00023163"/>
    </source>
</evidence>
<comment type="subcellular location">
    <subcellularLocation>
        <location evidence="1">Nucleus</location>
    </subcellularLocation>
</comment>
<gene>
    <name evidence="7" type="primary">LOC108825396</name>
</gene>
<keyword evidence="6" id="KW-1185">Reference proteome</keyword>
<dbReference type="PRINTS" id="PR00404">
    <property type="entry name" value="MADSDOMAIN"/>
</dbReference>
<dbReference type="PANTHER" id="PTHR11945:SF229">
    <property type="entry name" value="AGAMOUS-LIKE 55-RELATED"/>
    <property type="match status" value="1"/>
</dbReference>
<dbReference type="PROSITE" id="PS50066">
    <property type="entry name" value="MADS_BOX_2"/>
    <property type="match status" value="1"/>
</dbReference>
<organism evidence="6 7">
    <name type="scientific">Raphanus sativus</name>
    <name type="common">Radish</name>
    <name type="synonym">Raphanus raphanistrum var. sativus</name>
    <dbReference type="NCBI Taxonomy" id="3726"/>
    <lineage>
        <taxon>Eukaryota</taxon>
        <taxon>Viridiplantae</taxon>
        <taxon>Streptophyta</taxon>
        <taxon>Embryophyta</taxon>
        <taxon>Tracheophyta</taxon>
        <taxon>Spermatophyta</taxon>
        <taxon>Magnoliopsida</taxon>
        <taxon>eudicotyledons</taxon>
        <taxon>Gunneridae</taxon>
        <taxon>Pentapetalae</taxon>
        <taxon>rosids</taxon>
        <taxon>malvids</taxon>
        <taxon>Brassicales</taxon>
        <taxon>Brassicaceae</taxon>
        <taxon>Brassiceae</taxon>
        <taxon>Raphanus</taxon>
    </lineage>
</organism>
<dbReference type="SUPFAM" id="SSF55455">
    <property type="entry name" value="SRF-like"/>
    <property type="match status" value="1"/>
</dbReference>
<dbReference type="AlphaFoldDB" id="A0A6J0L217"/>
<dbReference type="Gene3D" id="3.40.1810.10">
    <property type="entry name" value="Transcription factor, MADS-box"/>
    <property type="match status" value="1"/>
</dbReference>
<name>A0A6J0L217_RAPSA</name>
<evidence type="ECO:0000256" key="3">
    <source>
        <dbReference type="ARBA" id="ARBA00023125"/>
    </source>
</evidence>
<evidence type="ECO:0000256" key="5">
    <source>
        <dbReference type="ARBA" id="ARBA00023242"/>
    </source>
</evidence>
<dbReference type="GO" id="GO:0005634">
    <property type="term" value="C:nucleus"/>
    <property type="evidence" value="ECO:0007669"/>
    <property type="project" value="UniProtKB-SubCell"/>
</dbReference>
<evidence type="ECO:0000256" key="1">
    <source>
        <dbReference type="ARBA" id="ARBA00004123"/>
    </source>
</evidence>
<dbReference type="GO" id="GO:0000981">
    <property type="term" value="F:DNA-binding transcription factor activity, RNA polymerase II-specific"/>
    <property type="evidence" value="ECO:0007669"/>
    <property type="project" value="TreeGrafter"/>
</dbReference>
<sequence length="203" mass="22757">MGGTKRKIKIEEIEKKTVKSVAFTKRRNGLFRKAAELCLLSSSTQIAILATPPSTNSHAAFYSFGHSSVDHVVSSLLNGRCPLPTEQENKSGLGFWWEDEGFERSENIDELKEATDAVSRMLNNLRLRLDALKSNQSDGDVVIHEEEVLQLCDTERNNNEEMTNQITRLEGASGSGSCLVENVEDNDLPHHEEFFSDARIDQF</sequence>
<dbReference type="InterPro" id="IPR002100">
    <property type="entry name" value="TF_MADSbox"/>
</dbReference>
<dbReference type="PANTHER" id="PTHR11945">
    <property type="entry name" value="MADS BOX PROTEIN"/>
    <property type="match status" value="1"/>
</dbReference>
<keyword evidence="5" id="KW-0539">Nucleus</keyword>
<protein>
    <submittedName>
        <fullName evidence="7">Agamous-like MADS-box protein AGL97</fullName>
    </submittedName>
</protein>
<dbReference type="OrthoDB" id="1112146at2759"/>
<dbReference type="GO" id="GO:0046983">
    <property type="term" value="F:protein dimerization activity"/>
    <property type="evidence" value="ECO:0007669"/>
    <property type="project" value="InterPro"/>
</dbReference>
<reference evidence="7" key="2">
    <citation type="submission" date="2025-08" db="UniProtKB">
        <authorList>
            <consortium name="RefSeq"/>
        </authorList>
    </citation>
    <scope>IDENTIFICATION</scope>
    <source>
        <tissue evidence="7">Leaf</tissue>
    </source>
</reference>
<keyword evidence="2" id="KW-0805">Transcription regulation</keyword>
<dbReference type="Proteomes" id="UP000504610">
    <property type="component" value="Chromosome 9"/>
</dbReference>
<evidence type="ECO:0000313" key="6">
    <source>
        <dbReference type="Proteomes" id="UP000504610"/>
    </source>
</evidence>
<proteinExistence type="predicted"/>
<keyword evidence="3" id="KW-0238">DNA-binding</keyword>
<accession>A0A6J0L217</accession>
<dbReference type="KEGG" id="rsz:108825396"/>
<dbReference type="InterPro" id="IPR036879">
    <property type="entry name" value="TF_MADSbox_sf"/>
</dbReference>
<dbReference type="SMART" id="SM00432">
    <property type="entry name" value="MADS"/>
    <property type="match status" value="1"/>
</dbReference>
<dbReference type="Pfam" id="PF00319">
    <property type="entry name" value="SRF-TF"/>
    <property type="match status" value="1"/>
</dbReference>
<reference evidence="6" key="1">
    <citation type="journal article" date="2019" name="Database">
        <title>The radish genome database (RadishGD): an integrated information resource for radish genomics.</title>
        <authorList>
            <person name="Yu H.J."/>
            <person name="Baek S."/>
            <person name="Lee Y.J."/>
            <person name="Cho A."/>
            <person name="Mun J.H."/>
        </authorList>
    </citation>
    <scope>NUCLEOTIDE SEQUENCE [LARGE SCALE GENOMIC DNA]</scope>
    <source>
        <strain evidence="6">cv. WK10039</strain>
    </source>
</reference>